<evidence type="ECO:0000313" key="2">
    <source>
        <dbReference type="Proteomes" id="UP001498398"/>
    </source>
</evidence>
<keyword evidence="2" id="KW-1185">Reference proteome</keyword>
<comment type="caution">
    <text evidence="1">The sequence shown here is derived from an EMBL/GenBank/DDBJ whole genome shotgun (WGS) entry which is preliminary data.</text>
</comment>
<evidence type="ECO:0008006" key="3">
    <source>
        <dbReference type="Google" id="ProtNLM"/>
    </source>
</evidence>
<gene>
    <name evidence="1" type="ORF">VKT23_016932</name>
</gene>
<name>A0ABR1IXP4_9AGAR</name>
<protein>
    <recommendedName>
        <fullName evidence="3">F-box domain-containing protein</fullName>
    </recommendedName>
</protein>
<dbReference type="Gene3D" id="3.80.10.10">
    <property type="entry name" value="Ribonuclease Inhibitor"/>
    <property type="match status" value="1"/>
</dbReference>
<dbReference type="SUPFAM" id="SSF52047">
    <property type="entry name" value="RNI-like"/>
    <property type="match status" value="1"/>
</dbReference>
<dbReference type="EMBL" id="JBANRG010000067">
    <property type="protein sequence ID" value="KAK7440584.1"/>
    <property type="molecule type" value="Genomic_DNA"/>
</dbReference>
<dbReference type="InterPro" id="IPR032675">
    <property type="entry name" value="LRR_dom_sf"/>
</dbReference>
<reference evidence="1 2" key="1">
    <citation type="submission" date="2024-01" db="EMBL/GenBank/DDBJ databases">
        <title>A draft genome for the cacao thread blight pathogen Marasmiellus scandens.</title>
        <authorList>
            <person name="Baruah I.K."/>
            <person name="Leung J."/>
            <person name="Bukari Y."/>
            <person name="Amoako-Attah I."/>
            <person name="Meinhardt L.W."/>
            <person name="Bailey B.A."/>
            <person name="Cohen S.P."/>
        </authorList>
    </citation>
    <scope>NUCLEOTIDE SEQUENCE [LARGE SCALE GENOMIC DNA]</scope>
    <source>
        <strain evidence="1 2">GH-19</strain>
    </source>
</reference>
<organism evidence="1 2">
    <name type="scientific">Marasmiellus scandens</name>
    <dbReference type="NCBI Taxonomy" id="2682957"/>
    <lineage>
        <taxon>Eukaryota</taxon>
        <taxon>Fungi</taxon>
        <taxon>Dikarya</taxon>
        <taxon>Basidiomycota</taxon>
        <taxon>Agaricomycotina</taxon>
        <taxon>Agaricomycetes</taxon>
        <taxon>Agaricomycetidae</taxon>
        <taxon>Agaricales</taxon>
        <taxon>Marasmiineae</taxon>
        <taxon>Omphalotaceae</taxon>
        <taxon>Marasmiellus</taxon>
    </lineage>
</organism>
<evidence type="ECO:0000313" key="1">
    <source>
        <dbReference type="EMBL" id="KAK7440584.1"/>
    </source>
</evidence>
<dbReference type="Proteomes" id="UP001498398">
    <property type="component" value="Unassembled WGS sequence"/>
</dbReference>
<accession>A0ABR1IXP4</accession>
<proteinExistence type="predicted"/>
<sequence>MLLNPPIILCDKCQAEITTTKLPTPPHTLEQFRSMHLPFDNEITHMNKLVKTTRQDVDLYNAEIDKVRDTLTKLENRRDGIQQYIDQNLAFVSSIRRFPVEVLTEIFTLCTTTTTTASLAIENTTDNRNIHPNRYEISTPSLTLSQTCSLWRHILHTNPKLWACLSLNLSHDRAGDKELIEMYLHRSQGALLTLELYNFQRKFGVVYQDGAFSDYARSIVRALVGVRGRWGRVFVDFHWGVYSDFDDFLDDGDLEGEGQEGEGEEPPCHFANLQYLKLGRYGANREPNPFFSLINSNAPKLQSLHIPIFHREFHLPFKQLQKLTIGRCYITEIADALSLCEGLQELDVEAHHLTEHYMLLPIHQNLRSLTLTFWQCDDMRILSTFSLPSLTTLALSLVDYTPDEERILNSVTDQFEEMVTRSRCELGEVRLRGYLFASDDDLIRFLGLVPTLTRLTLDVITLYDGYLTETFFRALTLDSSARLSSSPMRNVLLPRLTCLRIATSQYEAMSTSVTVENVDICRLVQPPALPDVQLFLSLVESRRCCYASWSSDFRMLCCLELSFKIVPGKEGSEWARSFESTIKLGLRAFERDGMRLLLEFKGPERGCFREIRVAY</sequence>